<dbReference type="InterPro" id="IPR051058">
    <property type="entry name" value="GDSL_Est/Lipase"/>
</dbReference>
<evidence type="ECO:0000256" key="2">
    <source>
        <dbReference type="ARBA" id="ARBA00022801"/>
    </source>
</evidence>
<dbReference type="Pfam" id="PF00657">
    <property type="entry name" value="Lipase_GDSL"/>
    <property type="match status" value="1"/>
</dbReference>
<dbReference type="Proteomes" id="UP000324705">
    <property type="component" value="Chromosome 2B"/>
</dbReference>
<keyword evidence="3" id="KW-0442">Lipid degradation</keyword>
<evidence type="ECO:0000313" key="6">
    <source>
        <dbReference type="Proteomes" id="UP000324705"/>
    </source>
</evidence>
<proteinExistence type="inferred from homology"/>
<dbReference type="InterPro" id="IPR001087">
    <property type="entry name" value="GDSL"/>
</dbReference>
<dbReference type="EMBL" id="LT934114">
    <property type="protein sequence ID" value="VAH50498.1"/>
    <property type="molecule type" value="Genomic_DNA"/>
</dbReference>
<feature type="compositionally biased region" description="Basic and acidic residues" evidence="4">
    <location>
        <begin position="1"/>
        <end position="20"/>
    </location>
</feature>
<reference evidence="5 6" key="1">
    <citation type="submission" date="2017-09" db="EMBL/GenBank/DDBJ databases">
        <authorList>
            <consortium name="International Durum Wheat Genome Sequencing Consortium (IDWGSC)"/>
            <person name="Milanesi L."/>
        </authorList>
    </citation>
    <scope>NUCLEOTIDE SEQUENCE [LARGE SCALE GENOMIC DNA]</scope>
    <source>
        <strain evidence="6">cv. Svevo</strain>
    </source>
</reference>
<dbReference type="InterPro" id="IPR036514">
    <property type="entry name" value="SGNH_hydro_sf"/>
</dbReference>
<dbReference type="OMA" id="LDTACCG"/>
<evidence type="ECO:0008006" key="7">
    <source>
        <dbReference type="Google" id="ProtNLM"/>
    </source>
</evidence>
<dbReference type="Gene3D" id="3.40.50.1110">
    <property type="entry name" value="SGNH hydrolase"/>
    <property type="match status" value="1"/>
</dbReference>
<dbReference type="Gramene" id="TRITD2Bv1G201120.1">
    <property type="protein sequence ID" value="TRITD2Bv1G201120.1"/>
    <property type="gene ID" value="TRITD2Bv1G201120"/>
</dbReference>
<dbReference type="PANTHER" id="PTHR45648:SF57">
    <property type="entry name" value="GDSL ESTERASE_LIPASE"/>
    <property type="match status" value="1"/>
</dbReference>
<evidence type="ECO:0000256" key="3">
    <source>
        <dbReference type="ARBA" id="ARBA00022963"/>
    </source>
</evidence>
<dbReference type="GO" id="GO:0016042">
    <property type="term" value="P:lipid catabolic process"/>
    <property type="evidence" value="ECO:0007669"/>
    <property type="project" value="UniProtKB-KW"/>
</dbReference>
<evidence type="ECO:0000313" key="5">
    <source>
        <dbReference type="EMBL" id="VAH50498.1"/>
    </source>
</evidence>
<comment type="similarity">
    <text evidence="1">Belongs to the 'GDSL' lipolytic enzyme family.</text>
</comment>
<feature type="region of interest" description="Disordered" evidence="4">
    <location>
        <begin position="1"/>
        <end position="30"/>
    </location>
</feature>
<protein>
    <recommendedName>
        <fullName evidence="7">GDSL esterase/lipase</fullName>
    </recommendedName>
</protein>
<sequence length="409" mass="43425">MTAHTRDRPPPRGSGEDGRARGKRSSIDPMAGHGGPFALVALCVLKLALRGAGASDGPSSAPAPAPGPAPERLVPAIFVFGDSTVDVGNNNKLPDCTPACRANYPKYGVDYPSHEPTGRFSNGYNLADQLAQFLGFDESPPAFQSLPEKGIARQMKNGINFASGGSGLQNKTGQKLCGQLLCMADQVEKFTSAVEKMGKGSGDLLSRSLFFISVGSNDLFEYTDPDSPPSNRNDTAFLESLVAYYRGYLEDLHAAGARKFSIISPALVGCCPSQRAIAKKHDDIDEFGCFGAANNLSRQLYPMLASMLQDLSRDRAGMNYSVCDSATMAEMIFKPGGGAGFDLTVLDTACCGGAGKCNSSAKLCHNRDNYMFWDSYHPTKAASGLAAMALFSDPGMYVHPINVEALAEL</sequence>
<keyword evidence="6" id="KW-1185">Reference proteome</keyword>
<keyword evidence="3" id="KW-0443">Lipid metabolism</keyword>
<keyword evidence="2" id="KW-0378">Hydrolase</keyword>
<dbReference type="InterPro" id="IPR035669">
    <property type="entry name" value="SGNH_plant_lipase-like"/>
</dbReference>
<evidence type="ECO:0000256" key="4">
    <source>
        <dbReference type="SAM" id="MobiDB-lite"/>
    </source>
</evidence>
<dbReference type="AlphaFoldDB" id="A0A9R1RQX8"/>
<name>A0A9R1RQX8_TRITD</name>
<dbReference type="SUPFAM" id="SSF52266">
    <property type="entry name" value="SGNH hydrolase"/>
    <property type="match status" value="1"/>
</dbReference>
<dbReference type="GO" id="GO:0016788">
    <property type="term" value="F:hydrolase activity, acting on ester bonds"/>
    <property type="evidence" value="ECO:0007669"/>
    <property type="project" value="InterPro"/>
</dbReference>
<dbReference type="PANTHER" id="PTHR45648">
    <property type="entry name" value="GDSL LIPASE/ACYLHYDROLASE FAMILY PROTEIN (AFU_ORTHOLOGUE AFUA_4G14700)"/>
    <property type="match status" value="1"/>
</dbReference>
<gene>
    <name evidence="5" type="ORF">TRITD_2Bv1G201120</name>
</gene>
<accession>A0A9R1RQX8</accession>
<evidence type="ECO:0000256" key="1">
    <source>
        <dbReference type="ARBA" id="ARBA00008668"/>
    </source>
</evidence>
<organism evidence="5 6">
    <name type="scientific">Triticum turgidum subsp. durum</name>
    <name type="common">Durum wheat</name>
    <name type="synonym">Triticum durum</name>
    <dbReference type="NCBI Taxonomy" id="4567"/>
    <lineage>
        <taxon>Eukaryota</taxon>
        <taxon>Viridiplantae</taxon>
        <taxon>Streptophyta</taxon>
        <taxon>Embryophyta</taxon>
        <taxon>Tracheophyta</taxon>
        <taxon>Spermatophyta</taxon>
        <taxon>Magnoliopsida</taxon>
        <taxon>Liliopsida</taxon>
        <taxon>Poales</taxon>
        <taxon>Poaceae</taxon>
        <taxon>BOP clade</taxon>
        <taxon>Pooideae</taxon>
        <taxon>Triticodae</taxon>
        <taxon>Triticeae</taxon>
        <taxon>Triticinae</taxon>
        <taxon>Triticum</taxon>
    </lineage>
</organism>
<dbReference type="CDD" id="cd01837">
    <property type="entry name" value="SGNH_plant_lipase_like"/>
    <property type="match status" value="1"/>
</dbReference>